<dbReference type="SUPFAM" id="SSF101874">
    <property type="entry name" value="YceI-like"/>
    <property type="match status" value="1"/>
</dbReference>
<dbReference type="Pfam" id="PF04264">
    <property type="entry name" value="YceI"/>
    <property type="match status" value="1"/>
</dbReference>
<organism evidence="2 3">
    <name type="scientific">Sinorhizobium mexicanum</name>
    <dbReference type="NCBI Taxonomy" id="375549"/>
    <lineage>
        <taxon>Bacteria</taxon>
        <taxon>Pseudomonadati</taxon>
        <taxon>Pseudomonadota</taxon>
        <taxon>Alphaproteobacteria</taxon>
        <taxon>Hyphomicrobiales</taxon>
        <taxon>Rhizobiaceae</taxon>
        <taxon>Sinorhizobium/Ensifer group</taxon>
        <taxon>Sinorhizobium</taxon>
    </lineage>
</organism>
<evidence type="ECO:0000313" key="3">
    <source>
        <dbReference type="Proteomes" id="UP000510721"/>
    </source>
</evidence>
<dbReference type="InterPro" id="IPR036761">
    <property type="entry name" value="TTHA0802/YceI-like_sf"/>
</dbReference>
<reference evidence="2 3" key="1">
    <citation type="submission" date="2019-06" db="EMBL/GenBank/DDBJ databases">
        <title>Complete genome sequence of Ensifer mexicanus ITTG R7 isolated from nodules of Acacia angustissima (Mill.) Kuntze.</title>
        <authorList>
            <person name="Rincon-Rosales R."/>
            <person name="Rogel M.A."/>
            <person name="Guerrero G."/>
            <person name="Rincon-Molina C.I."/>
            <person name="Lopez-Lopez A."/>
            <person name="Martinez-Romero E."/>
        </authorList>
    </citation>
    <scope>NUCLEOTIDE SEQUENCE [LARGE SCALE GENOMIC DNA]</scope>
    <source>
        <strain evidence="2 3">ITTG R7</strain>
        <plasmid evidence="3">pemeittgr7c</plasmid>
    </source>
</reference>
<dbReference type="AlphaFoldDB" id="A0A859R675"/>
<dbReference type="Proteomes" id="UP000510721">
    <property type="component" value="Plasmid pEmeITTGR7c"/>
</dbReference>
<dbReference type="SMART" id="SM00867">
    <property type="entry name" value="YceI"/>
    <property type="match status" value="1"/>
</dbReference>
<dbReference type="PANTHER" id="PTHR34406:SF1">
    <property type="entry name" value="PROTEIN YCEI"/>
    <property type="match status" value="1"/>
</dbReference>
<dbReference type="InterPro" id="IPR007372">
    <property type="entry name" value="Lipid/polyisoprenoid-bd_YceI"/>
</dbReference>
<feature type="domain" description="Lipid/polyisoprenoid-binding YceI-like" evidence="1">
    <location>
        <begin position="73"/>
        <end position="235"/>
    </location>
</feature>
<accession>A0A859R675</accession>
<gene>
    <name evidence="2" type="ORF">FKV68_27055</name>
</gene>
<dbReference type="EMBL" id="CP041241">
    <property type="protein sequence ID" value="QLL65028.1"/>
    <property type="molecule type" value="Genomic_DNA"/>
</dbReference>
<name>A0A859R675_9HYPH</name>
<dbReference type="Gene3D" id="2.40.128.110">
    <property type="entry name" value="Lipid/polyisoprenoid-binding, YceI-like"/>
    <property type="match status" value="1"/>
</dbReference>
<dbReference type="KEGG" id="emx:FKV68_27055"/>
<keyword evidence="2" id="KW-0614">Plasmid</keyword>
<evidence type="ECO:0000313" key="2">
    <source>
        <dbReference type="EMBL" id="QLL65028.1"/>
    </source>
</evidence>
<evidence type="ECO:0000259" key="1">
    <source>
        <dbReference type="SMART" id="SM00867"/>
    </source>
</evidence>
<keyword evidence="3" id="KW-1185">Reference proteome</keyword>
<dbReference type="PANTHER" id="PTHR34406">
    <property type="entry name" value="PROTEIN YCEI"/>
    <property type="match status" value="1"/>
</dbReference>
<sequence length="239" mass="25607">MRLAETARRGMPSCFVGGQALCGAGPPISPRRKGTRVKHEFIKTLATAAIVCGMSFGAASAQEGIDLVNGQTKFDIDPHHATVLLAWNHVGMSTTYAVVREFEGTLDLDPAKVEDANLSVSLKLGSLDTMEQKRTEDLQGPRFFNVANFPTATFKSTSVKRTSDTTADVTGDFTLLGQTKPLTLKVKYNKASKNKDKLLVGFDAETVITRADYGVATLAPMVGPEVTVKISTELLAAAK</sequence>
<proteinExistence type="predicted"/>
<protein>
    <submittedName>
        <fullName evidence="2">YceI family protein</fullName>
    </submittedName>
</protein>
<geneLocation type="plasmid" evidence="3">
    <name>pemeittgr7c</name>
</geneLocation>